<dbReference type="FunFam" id="3.40.640.10:FF:000033">
    <property type="entry name" value="Aspartate aminotransferase"/>
    <property type="match status" value="1"/>
</dbReference>
<dbReference type="Pfam" id="PF00155">
    <property type="entry name" value="Aminotran_1_2"/>
    <property type="match status" value="1"/>
</dbReference>
<comment type="caution">
    <text evidence="8">The sequence shown here is derived from an EMBL/GenBank/DDBJ whole genome shotgun (WGS) entry which is preliminary data.</text>
</comment>
<dbReference type="GO" id="GO:0008483">
    <property type="term" value="F:transaminase activity"/>
    <property type="evidence" value="ECO:0007669"/>
    <property type="project" value="UniProtKB-KW"/>
</dbReference>
<dbReference type="AlphaFoldDB" id="A0A1F6T9J0"/>
<sequence>MSTIRLSGRVQRIQPSPTLAVTARAKELKGLGRDIIDLGAGEPDFDTPDHIKEAAIRAIRDGFTKYTAVDGMPSLKQAIVDKFKRENNLDFTTDQVLVSVGGKHSFFNLAMALLDAGDEAVIPAPYWVSYPDIVRLADATPVIISAGHERGFKITPEQLDTVIGGKTRLVVINSPSNPSGSVYTRAELAALGDVLRKYPDVLIATDDMYEHIVWTAEPFCNIANVCPDLLPRTVVLNGVSKAYAMTGWRIGYCAGPKALVAAMCKVQSQSTSNPTSIAQVAAEAALAGDQACIVPMRAAFHARHDRLVKRLNGLRGVRCIPSQGTFYSLPSFHAAMANLEGIRDDVELAELILNQTGVALVPGSAFGADGYMRLSFATGMEKLDAAVDRLEKLLGRAET</sequence>
<accession>A0A1F6T9J0</accession>
<dbReference type="Proteomes" id="UP000177925">
    <property type="component" value="Unassembled WGS sequence"/>
</dbReference>
<dbReference type="EMBL" id="MFSS01000115">
    <property type="protein sequence ID" value="OGI41821.1"/>
    <property type="molecule type" value="Genomic_DNA"/>
</dbReference>
<comment type="similarity">
    <text evidence="2 6">Belongs to the class-I pyridoxal-phosphate-dependent aminotransferase family.</text>
</comment>
<protein>
    <recommendedName>
        <fullName evidence="6">Aminotransferase</fullName>
        <ecNumber evidence="6">2.6.1.-</ecNumber>
    </recommendedName>
</protein>
<dbReference type="PROSITE" id="PS00105">
    <property type="entry name" value="AA_TRANSFER_CLASS_1"/>
    <property type="match status" value="1"/>
</dbReference>
<dbReference type="InterPro" id="IPR050596">
    <property type="entry name" value="AspAT/PAT-like"/>
</dbReference>
<feature type="domain" description="Aminotransferase class I/classII large" evidence="7">
    <location>
        <begin position="34"/>
        <end position="390"/>
    </location>
</feature>
<dbReference type="InterPro" id="IPR004839">
    <property type="entry name" value="Aminotransferase_I/II_large"/>
</dbReference>
<evidence type="ECO:0000256" key="4">
    <source>
        <dbReference type="ARBA" id="ARBA00022679"/>
    </source>
</evidence>
<dbReference type="InterPro" id="IPR015424">
    <property type="entry name" value="PyrdxlP-dep_Trfase"/>
</dbReference>
<dbReference type="STRING" id="1817758.A2150_00455"/>
<dbReference type="InterPro" id="IPR015422">
    <property type="entry name" value="PyrdxlP-dep_Trfase_small"/>
</dbReference>
<proteinExistence type="inferred from homology"/>
<evidence type="ECO:0000256" key="5">
    <source>
        <dbReference type="ARBA" id="ARBA00022898"/>
    </source>
</evidence>
<dbReference type="CDD" id="cd00609">
    <property type="entry name" value="AAT_like"/>
    <property type="match status" value="1"/>
</dbReference>
<dbReference type="SUPFAM" id="SSF53383">
    <property type="entry name" value="PLP-dependent transferases"/>
    <property type="match status" value="1"/>
</dbReference>
<evidence type="ECO:0000259" key="7">
    <source>
        <dbReference type="Pfam" id="PF00155"/>
    </source>
</evidence>
<dbReference type="InterPro" id="IPR004838">
    <property type="entry name" value="NHTrfase_class1_PyrdxlP-BS"/>
</dbReference>
<dbReference type="GO" id="GO:0006520">
    <property type="term" value="P:amino acid metabolic process"/>
    <property type="evidence" value="ECO:0007669"/>
    <property type="project" value="InterPro"/>
</dbReference>
<dbReference type="Gene3D" id="3.90.1150.10">
    <property type="entry name" value="Aspartate Aminotransferase, domain 1"/>
    <property type="match status" value="1"/>
</dbReference>
<keyword evidence="5" id="KW-0663">Pyridoxal phosphate</keyword>
<keyword evidence="4 6" id="KW-0808">Transferase</keyword>
<reference evidence="8 9" key="1">
    <citation type="journal article" date="2016" name="Nat. Commun.">
        <title>Thousands of microbial genomes shed light on interconnected biogeochemical processes in an aquifer system.</title>
        <authorList>
            <person name="Anantharaman K."/>
            <person name="Brown C.T."/>
            <person name="Hug L.A."/>
            <person name="Sharon I."/>
            <person name="Castelle C.J."/>
            <person name="Probst A.J."/>
            <person name="Thomas B.C."/>
            <person name="Singh A."/>
            <person name="Wilkins M.J."/>
            <person name="Karaoz U."/>
            <person name="Brodie E.L."/>
            <person name="Williams K.H."/>
            <person name="Hubbard S.S."/>
            <person name="Banfield J.F."/>
        </authorList>
    </citation>
    <scope>NUCLEOTIDE SEQUENCE [LARGE SCALE GENOMIC DNA]</scope>
</reference>
<comment type="cofactor">
    <cofactor evidence="1 6">
        <name>pyridoxal 5'-phosphate</name>
        <dbReference type="ChEBI" id="CHEBI:597326"/>
    </cofactor>
</comment>
<dbReference type="EC" id="2.6.1.-" evidence="6"/>
<keyword evidence="3 6" id="KW-0032">Aminotransferase</keyword>
<dbReference type="PANTHER" id="PTHR46383:SF1">
    <property type="entry name" value="ASPARTATE AMINOTRANSFERASE"/>
    <property type="match status" value="1"/>
</dbReference>
<gene>
    <name evidence="8" type="ORF">A2150_00455</name>
</gene>
<organism evidence="8 9">
    <name type="scientific">Candidatus Muproteobacteria bacterium RBG_16_64_11</name>
    <dbReference type="NCBI Taxonomy" id="1817758"/>
    <lineage>
        <taxon>Bacteria</taxon>
        <taxon>Pseudomonadati</taxon>
        <taxon>Pseudomonadota</taxon>
        <taxon>Candidatus Muproteobacteria</taxon>
    </lineage>
</organism>
<dbReference type="Gene3D" id="3.40.640.10">
    <property type="entry name" value="Type I PLP-dependent aspartate aminotransferase-like (Major domain)"/>
    <property type="match status" value="1"/>
</dbReference>
<evidence type="ECO:0000313" key="9">
    <source>
        <dbReference type="Proteomes" id="UP000177925"/>
    </source>
</evidence>
<evidence type="ECO:0000313" key="8">
    <source>
        <dbReference type="EMBL" id="OGI41821.1"/>
    </source>
</evidence>
<dbReference type="GO" id="GO:0030170">
    <property type="term" value="F:pyridoxal phosphate binding"/>
    <property type="evidence" value="ECO:0007669"/>
    <property type="project" value="InterPro"/>
</dbReference>
<name>A0A1F6T9J0_9PROT</name>
<dbReference type="PANTHER" id="PTHR46383">
    <property type="entry name" value="ASPARTATE AMINOTRANSFERASE"/>
    <property type="match status" value="1"/>
</dbReference>
<evidence type="ECO:0000256" key="3">
    <source>
        <dbReference type="ARBA" id="ARBA00022576"/>
    </source>
</evidence>
<evidence type="ECO:0000256" key="1">
    <source>
        <dbReference type="ARBA" id="ARBA00001933"/>
    </source>
</evidence>
<evidence type="ECO:0000256" key="2">
    <source>
        <dbReference type="ARBA" id="ARBA00007441"/>
    </source>
</evidence>
<dbReference type="InterPro" id="IPR015421">
    <property type="entry name" value="PyrdxlP-dep_Trfase_major"/>
</dbReference>
<evidence type="ECO:0000256" key="6">
    <source>
        <dbReference type="RuleBase" id="RU000481"/>
    </source>
</evidence>